<dbReference type="Pfam" id="PF03190">
    <property type="entry name" value="Thioredox_DsbH"/>
    <property type="match status" value="1"/>
</dbReference>
<dbReference type="PANTHER" id="PTHR42899">
    <property type="entry name" value="SPERMATOGENESIS-ASSOCIATED PROTEIN 20"/>
    <property type="match status" value="1"/>
</dbReference>
<sequence length="701" mass="78553">MAACGNDLKNVQPQIIVTTKSAVHTHTNRLAREKSPYLLQHQYNPVDWYGWGEEAFAKARKENKPIFLSIGYSTCHWCHVMERESFEKEEIGKYLNEHFVSIKVDREERPDVDKIYMTFVQSTSGQGGWPLNCFLTPDLKPFYGGTYFPPESKYGRPSFLDLLKHINQLWETRHGDVTNSAVQLHEQLAQMTAKETTNGLALTQAVLNKAAGQLKEMYDSRNGGFGDAPKFPQPSQPAFLLRYGVHSNDQEAIAMVLNTCDHMARGGIHDQIGGGFARYAVDAKWLVPHFEKMLYDNAQLVNLYLDAYLVSGETRYADTARDVIGYVLRDMTHAEGGFYSAEDADSEGKEGKFYCWTRVELAKLLTPEEFNVAVKYFGITEGGNFVDHSDPEPLPNQNVLSIVDSNLPRADEPLLQSAKQKMFAARSKRVRPHLDDKILASWNGLMLSAIARAYAVLGDKEYLTAAEHNLSFLQSKLWDAKTKTLYHRWRDGERDTAQLHETYAFLLNGVVDLYEATLDPRHLEFAISLADAMIAKFYDPAEGGFWQSAGAPDLILRIKEDYDGAEPSGNSVATLTLLKLAAITDRADYRKAAEGTMRLFADRLQRFPQAVPYMLMAVDFSLQEPKRVVIAGNRAEPEAQKLLRAAHSVYQPAKVVLGNVGPVEEFARTLPAKQGATVYICTAKACQAPTSDAAKVKQLLK</sequence>
<organism evidence="2 3">
    <name type="scientific">Pedosphaera parvula (strain Ellin514)</name>
    <dbReference type="NCBI Taxonomy" id="320771"/>
    <lineage>
        <taxon>Bacteria</taxon>
        <taxon>Pseudomonadati</taxon>
        <taxon>Verrucomicrobiota</taxon>
        <taxon>Pedosphaerae</taxon>
        <taxon>Pedosphaerales</taxon>
        <taxon>Pedosphaeraceae</taxon>
        <taxon>Pedosphaera</taxon>
    </lineage>
</organism>
<proteinExistence type="predicted"/>
<dbReference type="PANTHER" id="PTHR42899:SF1">
    <property type="entry name" value="SPERMATOGENESIS-ASSOCIATED PROTEIN 20"/>
    <property type="match status" value="1"/>
</dbReference>
<dbReference type="InterPro" id="IPR004879">
    <property type="entry name" value="Ssp411-like_TRX"/>
</dbReference>
<evidence type="ECO:0000313" key="3">
    <source>
        <dbReference type="Proteomes" id="UP000003688"/>
    </source>
</evidence>
<name>B9XDK3_PEDPL</name>
<dbReference type="Gene3D" id="1.50.10.10">
    <property type="match status" value="1"/>
</dbReference>
<keyword evidence="3" id="KW-1185">Reference proteome</keyword>
<dbReference type="AlphaFoldDB" id="B9XDK3"/>
<dbReference type="Gene3D" id="3.40.30.10">
    <property type="entry name" value="Glutaredoxin"/>
    <property type="match status" value="1"/>
</dbReference>
<gene>
    <name evidence="2" type="ORF">Cflav_PD6424</name>
</gene>
<dbReference type="CDD" id="cd02955">
    <property type="entry name" value="SSP411"/>
    <property type="match status" value="1"/>
</dbReference>
<accession>B9XDK3</accession>
<dbReference type="OrthoDB" id="9762614at2"/>
<protein>
    <recommendedName>
        <fullName evidence="1">Spermatogenesis-associated protein 20-like TRX domain-containing protein</fullName>
    </recommendedName>
</protein>
<dbReference type="InterPro" id="IPR024705">
    <property type="entry name" value="Ssp411"/>
</dbReference>
<dbReference type="STRING" id="320771.Cflav_PD6424"/>
<comment type="caution">
    <text evidence="2">The sequence shown here is derived from an EMBL/GenBank/DDBJ whole genome shotgun (WGS) entry which is preliminary data.</text>
</comment>
<dbReference type="SUPFAM" id="SSF52833">
    <property type="entry name" value="Thioredoxin-like"/>
    <property type="match status" value="1"/>
</dbReference>
<evidence type="ECO:0000259" key="1">
    <source>
        <dbReference type="Pfam" id="PF03190"/>
    </source>
</evidence>
<dbReference type="PIRSF" id="PIRSF006402">
    <property type="entry name" value="UCP006402_thioredoxin"/>
    <property type="match status" value="1"/>
</dbReference>
<feature type="domain" description="Spermatogenesis-associated protein 20-like TRX" evidence="1">
    <location>
        <begin position="27"/>
        <end position="188"/>
    </location>
</feature>
<dbReference type="Proteomes" id="UP000003688">
    <property type="component" value="Unassembled WGS sequence"/>
</dbReference>
<dbReference type="InterPro" id="IPR008928">
    <property type="entry name" value="6-hairpin_glycosidase_sf"/>
</dbReference>
<dbReference type="InterPro" id="IPR036249">
    <property type="entry name" value="Thioredoxin-like_sf"/>
</dbReference>
<reference evidence="2 3" key="1">
    <citation type="journal article" date="2011" name="J. Bacteriol.">
        <title>Genome sequence of 'Pedosphaera parvula' Ellin514, an aerobic Verrucomicrobial isolate from pasture soil.</title>
        <authorList>
            <person name="Kant R."/>
            <person name="van Passel M.W."/>
            <person name="Sangwan P."/>
            <person name="Palva A."/>
            <person name="Lucas S."/>
            <person name="Copeland A."/>
            <person name="Lapidus A."/>
            <person name="Glavina Del Rio T."/>
            <person name="Dalin E."/>
            <person name="Tice H."/>
            <person name="Bruce D."/>
            <person name="Goodwin L."/>
            <person name="Pitluck S."/>
            <person name="Chertkov O."/>
            <person name="Larimer F.W."/>
            <person name="Land M.L."/>
            <person name="Hauser L."/>
            <person name="Brettin T.S."/>
            <person name="Detter J.C."/>
            <person name="Han S."/>
            <person name="de Vos W.M."/>
            <person name="Janssen P.H."/>
            <person name="Smidt H."/>
        </authorList>
    </citation>
    <scope>NUCLEOTIDE SEQUENCE [LARGE SCALE GENOMIC DNA]</scope>
    <source>
        <strain evidence="2 3">Ellin514</strain>
    </source>
</reference>
<dbReference type="SUPFAM" id="SSF48208">
    <property type="entry name" value="Six-hairpin glycosidases"/>
    <property type="match status" value="1"/>
</dbReference>
<evidence type="ECO:0000313" key="2">
    <source>
        <dbReference type="EMBL" id="EEF62149.1"/>
    </source>
</evidence>
<dbReference type="GO" id="GO:0005975">
    <property type="term" value="P:carbohydrate metabolic process"/>
    <property type="evidence" value="ECO:0007669"/>
    <property type="project" value="InterPro"/>
</dbReference>
<dbReference type="EMBL" id="ABOX02000006">
    <property type="protein sequence ID" value="EEF62149.1"/>
    <property type="molecule type" value="Genomic_DNA"/>
</dbReference>
<dbReference type="InterPro" id="IPR012341">
    <property type="entry name" value="6hp_glycosidase-like_sf"/>
</dbReference>